<keyword evidence="3" id="KW-0813">Transport</keyword>
<dbReference type="EMBL" id="FTOA01000009">
    <property type="protein sequence ID" value="SIT16595.1"/>
    <property type="molecule type" value="Genomic_DNA"/>
</dbReference>
<reference evidence="9 10" key="1">
    <citation type="submission" date="2017-01" db="EMBL/GenBank/DDBJ databases">
        <authorList>
            <person name="Mah S.A."/>
            <person name="Swanson W.J."/>
            <person name="Moy G.W."/>
            <person name="Vacquier V.D."/>
        </authorList>
    </citation>
    <scope>NUCLEOTIDE SEQUENCE [LARGE SCALE GENOMIC DNA]</scope>
    <source>
        <strain evidence="9 10">DSM 11589</strain>
    </source>
</reference>
<keyword evidence="6 8" id="KW-1133">Transmembrane helix</keyword>
<evidence type="ECO:0000256" key="7">
    <source>
        <dbReference type="ARBA" id="ARBA00023136"/>
    </source>
</evidence>
<dbReference type="GO" id="GO:0033214">
    <property type="term" value="P:siderophore-iron import into cell"/>
    <property type="evidence" value="ECO:0007669"/>
    <property type="project" value="TreeGrafter"/>
</dbReference>
<feature type="transmembrane region" description="Helical" evidence="8">
    <location>
        <begin position="184"/>
        <end position="203"/>
    </location>
</feature>
<dbReference type="PANTHER" id="PTHR30472:SF27">
    <property type="entry name" value="PETROBACTIN IMPORT SYSTEM PERMEASE PROTEIN YCLN"/>
    <property type="match status" value="1"/>
</dbReference>
<keyword evidence="5 8" id="KW-0812">Transmembrane</keyword>
<evidence type="ECO:0000256" key="3">
    <source>
        <dbReference type="ARBA" id="ARBA00022448"/>
    </source>
</evidence>
<gene>
    <name evidence="9" type="ORF">SAMN05421779_10958</name>
</gene>
<feature type="transmembrane region" description="Helical" evidence="8">
    <location>
        <begin position="108"/>
        <end position="126"/>
    </location>
</feature>
<dbReference type="InterPro" id="IPR000522">
    <property type="entry name" value="ABC_transptr_permease_BtuC"/>
</dbReference>
<dbReference type="SUPFAM" id="SSF81345">
    <property type="entry name" value="ABC transporter involved in vitamin B12 uptake, BtuC"/>
    <property type="match status" value="1"/>
</dbReference>
<evidence type="ECO:0000256" key="8">
    <source>
        <dbReference type="SAM" id="Phobius"/>
    </source>
</evidence>
<dbReference type="InterPro" id="IPR037294">
    <property type="entry name" value="ABC_BtuC-like"/>
</dbReference>
<dbReference type="STRING" id="80876.SAMN05421779_10958"/>
<organism evidence="9 10">
    <name type="scientific">Insolitispirillum peregrinum</name>
    <dbReference type="NCBI Taxonomy" id="80876"/>
    <lineage>
        <taxon>Bacteria</taxon>
        <taxon>Pseudomonadati</taxon>
        <taxon>Pseudomonadota</taxon>
        <taxon>Alphaproteobacteria</taxon>
        <taxon>Rhodospirillales</taxon>
        <taxon>Novispirillaceae</taxon>
        <taxon>Insolitispirillum</taxon>
    </lineage>
</organism>
<evidence type="ECO:0000313" key="9">
    <source>
        <dbReference type="EMBL" id="SIT16595.1"/>
    </source>
</evidence>
<feature type="transmembrane region" description="Helical" evidence="8">
    <location>
        <begin position="266"/>
        <end position="287"/>
    </location>
</feature>
<evidence type="ECO:0000256" key="4">
    <source>
        <dbReference type="ARBA" id="ARBA00022475"/>
    </source>
</evidence>
<dbReference type="OrthoDB" id="9811975at2"/>
<protein>
    <submittedName>
        <fullName evidence="9">Iron complex transport system permease protein</fullName>
    </submittedName>
</protein>
<feature type="transmembrane region" description="Helical" evidence="8">
    <location>
        <begin position="83"/>
        <end position="102"/>
    </location>
</feature>
<feature type="transmembrane region" description="Helical" evidence="8">
    <location>
        <begin position="223"/>
        <end position="254"/>
    </location>
</feature>
<keyword evidence="10" id="KW-1185">Reference proteome</keyword>
<dbReference type="GO" id="GO:0005886">
    <property type="term" value="C:plasma membrane"/>
    <property type="evidence" value="ECO:0007669"/>
    <property type="project" value="UniProtKB-SubCell"/>
</dbReference>
<evidence type="ECO:0000256" key="6">
    <source>
        <dbReference type="ARBA" id="ARBA00022989"/>
    </source>
</evidence>
<feature type="transmembrane region" description="Helical" evidence="8">
    <location>
        <begin position="133"/>
        <end position="155"/>
    </location>
</feature>
<evidence type="ECO:0000256" key="1">
    <source>
        <dbReference type="ARBA" id="ARBA00004651"/>
    </source>
</evidence>
<dbReference type="GO" id="GO:0022857">
    <property type="term" value="F:transmembrane transporter activity"/>
    <property type="evidence" value="ECO:0007669"/>
    <property type="project" value="InterPro"/>
</dbReference>
<feature type="transmembrane region" description="Helical" evidence="8">
    <location>
        <begin position="51"/>
        <end position="71"/>
    </location>
</feature>
<dbReference type="AlphaFoldDB" id="A0A1N7Q1A1"/>
<comment type="similarity">
    <text evidence="2">Belongs to the binding-protein-dependent transport system permease family. FecCD subfamily.</text>
</comment>
<proteinExistence type="inferred from homology"/>
<dbReference type="RefSeq" id="WP_076401932.1">
    <property type="nucleotide sequence ID" value="NZ_FTOA01000009.1"/>
</dbReference>
<accession>A0A1N7Q1A1</accession>
<evidence type="ECO:0000313" key="10">
    <source>
        <dbReference type="Proteomes" id="UP000185678"/>
    </source>
</evidence>
<dbReference type="Gene3D" id="1.10.3470.10">
    <property type="entry name" value="ABC transporter involved in vitamin B12 uptake, BtuC"/>
    <property type="match status" value="1"/>
</dbReference>
<evidence type="ECO:0000256" key="2">
    <source>
        <dbReference type="ARBA" id="ARBA00007935"/>
    </source>
</evidence>
<dbReference type="Proteomes" id="UP000185678">
    <property type="component" value="Unassembled WGS sequence"/>
</dbReference>
<comment type="subcellular location">
    <subcellularLocation>
        <location evidence="1">Cell membrane</location>
        <topology evidence="1">Multi-pass membrane protein</topology>
    </subcellularLocation>
</comment>
<evidence type="ECO:0000256" key="5">
    <source>
        <dbReference type="ARBA" id="ARBA00022692"/>
    </source>
</evidence>
<name>A0A1N7Q1A1_9PROT</name>
<sequence length="318" mass="33621">MKALAFPVALLAVIGLVVASLATGAGAVPWGRLWSDPAAWDVLLISRWPRTVALVLAGMAVSVSGLILQVLTRNRFVEPATAGTVPAASLGILVIGIAWPAAPVVVKMLVAAGFSIAGLALFLLILRRLSLRSALLIPLVGIMLGAVLGAITTFVAVRYEMLQSLIAWLSGDFSVILRGRYEVLWLVGLLTAMVYLIANRLSIVGLGRDVAITLGLNYRSTMLFALMIVAMVNGVVTVVVGTLPFLGLIVPNLISLMKGDHIRRTIPWVCLLGSGITLLCDIAGRVIRAPYEIPAGALLGVFGAVVFLLVLLREPRHG</sequence>
<feature type="transmembrane region" description="Helical" evidence="8">
    <location>
        <begin position="293"/>
        <end position="312"/>
    </location>
</feature>
<dbReference type="PANTHER" id="PTHR30472">
    <property type="entry name" value="FERRIC ENTEROBACTIN TRANSPORT SYSTEM PERMEASE PROTEIN"/>
    <property type="match status" value="1"/>
</dbReference>
<keyword evidence="7 8" id="KW-0472">Membrane</keyword>
<dbReference type="Pfam" id="PF01032">
    <property type="entry name" value="FecCD"/>
    <property type="match status" value="1"/>
</dbReference>
<keyword evidence="4" id="KW-1003">Cell membrane</keyword>